<evidence type="ECO:0000256" key="3">
    <source>
        <dbReference type="ARBA" id="ARBA00022771"/>
    </source>
</evidence>
<accession>A0A9P0DI68</accession>
<dbReference type="InterPro" id="IPR036236">
    <property type="entry name" value="Znf_C2H2_sf"/>
</dbReference>
<keyword evidence="4" id="KW-0862">Zinc</keyword>
<evidence type="ECO:0000256" key="1">
    <source>
        <dbReference type="ARBA" id="ARBA00022723"/>
    </source>
</evidence>
<feature type="region of interest" description="Disordered" evidence="6">
    <location>
        <begin position="139"/>
        <end position="163"/>
    </location>
</feature>
<dbReference type="InterPro" id="IPR050688">
    <property type="entry name" value="Zinc_finger/UBP_domain"/>
</dbReference>
<dbReference type="PROSITE" id="PS50157">
    <property type="entry name" value="ZINC_FINGER_C2H2_2"/>
    <property type="match status" value="3"/>
</dbReference>
<feature type="domain" description="C2H2-type" evidence="7">
    <location>
        <begin position="230"/>
        <end position="258"/>
    </location>
</feature>
<evidence type="ECO:0000256" key="2">
    <source>
        <dbReference type="ARBA" id="ARBA00022737"/>
    </source>
</evidence>
<dbReference type="PANTHER" id="PTHR24403">
    <property type="entry name" value="ZINC FINGER PROTEIN"/>
    <property type="match status" value="1"/>
</dbReference>
<sequence>MTKTPTMSKTTNSSLYLTFNKPSQTFLMLYFFRIHTENACLVNTKTDPDEENLDDNNMIIKTENIKQEINTEEDVLMKAEFEDTILMKTEENNNEDILSNQINVLIKQEIDDMEFSDNYFKRRKSDDEDVNVDQINLAEKLNHSPPRLENDKNNKRTSKTKKSNHKLIRCEDCDYTTTKKNSFKRHERYHKDPYEQIWYHCTECSYKTMQRSHLRRHDMVHKPASEMKYFTCAICEYKFKQKCTLRRHIKDVHCTNTSKPNPFYQELFECAQCPYTTSRKGLLVTHMDKHKDVQYICDICSFSTKYRRNLRVHLEIHGKFDLLIHECNICKFQTRMGYCLRRHFLSKKHLAMVGKLNEYCPRPLKMKEDV</sequence>
<dbReference type="AlphaFoldDB" id="A0A9P0DI68"/>
<keyword evidence="1" id="KW-0479">Metal-binding</keyword>
<feature type="domain" description="C2H2-type" evidence="7">
    <location>
        <begin position="168"/>
        <end position="195"/>
    </location>
</feature>
<name>A0A9P0DI68_9CUCU</name>
<dbReference type="Pfam" id="PF00096">
    <property type="entry name" value="zf-C2H2"/>
    <property type="match status" value="3"/>
</dbReference>
<dbReference type="GO" id="GO:0045944">
    <property type="term" value="P:positive regulation of transcription by RNA polymerase II"/>
    <property type="evidence" value="ECO:0007669"/>
    <property type="project" value="TreeGrafter"/>
</dbReference>
<evidence type="ECO:0000256" key="5">
    <source>
        <dbReference type="PROSITE-ProRule" id="PRU00042"/>
    </source>
</evidence>
<dbReference type="GO" id="GO:0005634">
    <property type="term" value="C:nucleus"/>
    <property type="evidence" value="ECO:0007669"/>
    <property type="project" value="TreeGrafter"/>
</dbReference>
<dbReference type="OrthoDB" id="3561125at2759"/>
<feature type="compositionally biased region" description="Basic and acidic residues" evidence="6">
    <location>
        <begin position="140"/>
        <end position="154"/>
    </location>
</feature>
<keyword evidence="9" id="KW-1185">Reference proteome</keyword>
<dbReference type="InterPro" id="IPR013087">
    <property type="entry name" value="Znf_C2H2_type"/>
</dbReference>
<dbReference type="Proteomes" id="UP001152799">
    <property type="component" value="Chromosome 3"/>
</dbReference>
<evidence type="ECO:0000313" key="9">
    <source>
        <dbReference type="Proteomes" id="UP001152799"/>
    </source>
</evidence>
<keyword evidence="3 5" id="KW-0863">Zinc-finger</keyword>
<evidence type="ECO:0000313" key="8">
    <source>
        <dbReference type="EMBL" id="CAH1128558.1"/>
    </source>
</evidence>
<reference evidence="8" key="1">
    <citation type="submission" date="2022-01" db="EMBL/GenBank/DDBJ databases">
        <authorList>
            <person name="King R."/>
        </authorList>
    </citation>
    <scope>NUCLEOTIDE SEQUENCE</scope>
</reference>
<protein>
    <recommendedName>
        <fullName evidence="7">C2H2-type domain-containing protein</fullName>
    </recommendedName>
</protein>
<dbReference type="Gene3D" id="3.30.160.60">
    <property type="entry name" value="Classic Zinc Finger"/>
    <property type="match status" value="3"/>
</dbReference>
<evidence type="ECO:0000256" key="4">
    <source>
        <dbReference type="ARBA" id="ARBA00022833"/>
    </source>
</evidence>
<dbReference type="EMBL" id="OU892279">
    <property type="protein sequence ID" value="CAH1128558.1"/>
    <property type="molecule type" value="Genomic_DNA"/>
</dbReference>
<gene>
    <name evidence="8" type="ORF">CEUTPL_LOCUS7297</name>
</gene>
<dbReference type="PROSITE" id="PS00028">
    <property type="entry name" value="ZINC_FINGER_C2H2_1"/>
    <property type="match status" value="1"/>
</dbReference>
<evidence type="ECO:0000259" key="7">
    <source>
        <dbReference type="PROSITE" id="PS50157"/>
    </source>
</evidence>
<keyword evidence="2" id="KW-0677">Repeat</keyword>
<dbReference type="SMART" id="SM00355">
    <property type="entry name" value="ZnF_C2H2"/>
    <property type="match status" value="6"/>
</dbReference>
<dbReference type="GO" id="GO:0008270">
    <property type="term" value="F:zinc ion binding"/>
    <property type="evidence" value="ECO:0007669"/>
    <property type="project" value="UniProtKB-KW"/>
</dbReference>
<evidence type="ECO:0000256" key="6">
    <source>
        <dbReference type="SAM" id="MobiDB-lite"/>
    </source>
</evidence>
<dbReference type="PANTHER" id="PTHR24403:SF67">
    <property type="entry name" value="FI01116P-RELATED"/>
    <property type="match status" value="1"/>
</dbReference>
<organism evidence="8 9">
    <name type="scientific">Ceutorhynchus assimilis</name>
    <name type="common">cabbage seed weevil</name>
    <dbReference type="NCBI Taxonomy" id="467358"/>
    <lineage>
        <taxon>Eukaryota</taxon>
        <taxon>Metazoa</taxon>
        <taxon>Ecdysozoa</taxon>
        <taxon>Arthropoda</taxon>
        <taxon>Hexapoda</taxon>
        <taxon>Insecta</taxon>
        <taxon>Pterygota</taxon>
        <taxon>Neoptera</taxon>
        <taxon>Endopterygota</taxon>
        <taxon>Coleoptera</taxon>
        <taxon>Polyphaga</taxon>
        <taxon>Cucujiformia</taxon>
        <taxon>Curculionidae</taxon>
        <taxon>Ceutorhynchinae</taxon>
        <taxon>Ceutorhynchus</taxon>
    </lineage>
</organism>
<feature type="domain" description="C2H2-type" evidence="7">
    <location>
        <begin position="199"/>
        <end position="226"/>
    </location>
</feature>
<dbReference type="SUPFAM" id="SSF57667">
    <property type="entry name" value="beta-beta-alpha zinc fingers"/>
    <property type="match status" value="2"/>
</dbReference>
<proteinExistence type="predicted"/>